<dbReference type="PANTHER" id="PTHR42810">
    <property type="entry name" value="PURINE PERMEASE C1399.01C-RELATED"/>
    <property type="match status" value="1"/>
</dbReference>
<dbReference type="NCBIfam" id="TIGR00801">
    <property type="entry name" value="ncs2"/>
    <property type="match status" value="1"/>
</dbReference>
<dbReference type="Pfam" id="PF09349">
    <property type="entry name" value="OHCU_decarbox"/>
    <property type="match status" value="1"/>
</dbReference>
<dbReference type="GO" id="GO:0000255">
    <property type="term" value="P:allantoin metabolic process"/>
    <property type="evidence" value="ECO:0007669"/>
    <property type="project" value="InterPro"/>
</dbReference>
<dbReference type="NCBIfam" id="NF037981">
    <property type="entry name" value="NCS2_1"/>
    <property type="match status" value="1"/>
</dbReference>
<keyword evidence="3" id="KW-0813">Transport</keyword>
<organism evidence="11 12">
    <name type="scientific">Intrasporangium chromatireducens Q5-1</name>
    <dbReference type="NCBI Taxonomy" id="584657"/>
    <lineage>
        <taxon>Bacteria</taxon>
        <taxon>Bacillati</taxon>
        <taxon>Actinomycetota</taxon>
        <taxon>Actinomycetes</taxon>
        <taxon>Micrococcales</taxon>
        <taxon>Intrasporangiaceae</taxon>
        <taxon>Intrasporangium</taxon>
    </lineage>
</organism>
<comment type="subcellular location">
    <subcellularLocation>
        <location evidence="1">Cell membrane</location>
        <topology evidence="1">Multi-pass membrane protein</topology>
    </subcellularLocation>
</comment>
<evidence type="ECO:0000313" key="11">
    <source>
        <dbReference type="EMBL" id="EWT05450.1"/>
    </source>
</evidence>
<keyword evidence="4" id="KW-1003">Cell membrane</keyword>
<keyword evidence="5" id="KW-0659">Purine metabolism</keyword>
<feature type="transmembrane region" description="Helical" evidence="9">
    <location>
        <begin position="418"/>
        <end position="440"/>
    </location>
</feature>
<dbReference type="PROSITE" id="PS01116">
    <property type="entry name" value="XANTH_URACIL_PERMASE"/>
    <property type="match status" value="1"/>
</dbReference>
<evidence type="ECO:0000256" key="3">
    <source>
        <dbReference type="ARBA" id="ARBA00022448"/>
    </source>
</evidence>
<dbReference type="InterPro" id="IPR017588">
    <property type="entry name" value="UacT-like"/>
</dbReference>
<dbReference type="GO" id="GO:0042907">
    <property type="term" value="F:xanthine transmembrane transporter activity"/>
    <property type="evidence" value="ECO:0007669"/>
    <property type="project" value="TreeGrafter"/>
</dbReference>
<dbReference type="Pfam" id="PF00860">
    <property type="entry name" value="Xan_ur_permease"/>
    <property type="match status" value="1"/>
</dbReference>
<dbReference type="UniPathway" id="UPA00394">
    <property type="reaction ID" value="UER00652"/>
</dbReference>
<keyword evidence="6 9" id="KW-0812">Transmembrane</keyword>
<accession>W9GH90</accession>
<dbReference type="InterPro" id="IPR036778">
    <property type="entry name" value="OHCU_decarboxylase_sf"/>
</dbReference>
<evidence type="ECO:0000256" key="5">
    <source>
        <dbReference type="ARBA" id="ARBA00022631"/>
    </source>
</evidence>
<dbReference type="GO" id="GO:0005886">
    <property type="term" value="C:plasma membrane"/>
    <property type="evidence" value="ECO:0007669"/>
    <property type="project" value="UniProtKB-SubCell"/>
</dbReference>
<dbReference type="NCBIfam" id="TIGR03173">
    <property type="entry name" value="pbuX"/>
    <property type="match status" value="1"/>
</dbReference>
<feature type="transmembrane region" description="Helical" evidence="9">
    <location>
        <begin position="144"/>
        <end position="164"/>
    </location>
</feature>
<evidence type="ECO:0000256" key="1">
    <source>
        <dbReference type="ARBA" id="ARBA00004651"/>
    </source>
</evidence>
<feature type="transmembrane region" description="Helical" evidence="9">
    <location>
        <begin position="208"/>
        <end position="225"/>
    </location>
</feature>
<dbReference type="EMBL" id="AWQS01000112">
    <property type="protein sequence ID" value="EWT05450.1"/>
    <property type="molecule type" value="Genomic_DNA"/>
</dbReference>
<reference evidence="12" key="1">
    <citation type="submission" date="2013-08" db="EMBL/GenBank/DDBJ databases">
        <title>Intrasporangium oryzae NRRL B-24470.</title>
        <authorList>
            <person name="Liu H."/>
            <person name="Wang G."/>
        </authorList>
    </citation>
    <scope>NUCLEOTIDE SEQUENCE [LARGE SCALE GENOMIC DNA]</scope>
    <source>
        <strain evidence="12">Q5-1</strain>
    </source>
</reference>
<feature type="transmembrane region" description="Helical" evidence="9">
    <location>
        <begin position="35"/>
        <end position="54"/>
    </location>
</feature>
<dbReference type="OrthoDB" id="9805749at2"/>
<dbReference type="GO" id="GO:0019628">
    <property type="term" value="P:urate catabolic process"/>
    <property type="evidence" value="ECO:0007669"/>
    <property type="project" value="UniProtKB-UniPathway"/>
</dbReference>
<feature type="transmembrane region" description="Helical" evidence="9">
    <location>
        <begin position="60"/>
        <end position="82"/>
    </location>
</feature>
<keyword evidence="12" id="KW-1185">Reference proteome</keyword>
<evidence type="ECO:0000256" key="2">
    <source>
        <dbReference type="ARBA" id="ARBA00008821"/>
    </source>
</evidence>
<dbReference type="Proteomes" id="UP000019494">
    <property type="component" value="Unassembled WGS sequence"/>
</dbReference>
<gene>
    <name evidence="11" type="ORF">N864_04785</name>
</gene>
<dbReference type="SUPFAM" id="SSF158694">
    <property type="entry name" value="UraD-Like"/>
    <property type="match status" value="1"/>
</dbReference>
<feature type="domain" description="Oxo-4-hydroxy-4-carboxy-5-ureidoimidazoline decarboxylase" evidence="10">
    <location>
        <begin position="465"/>
        <end position="621"/>
    </location>
</feature>
<dbReference type="PATRIC" id="fig|584657.3.peg.2654"/>
<keyword evidence="7 9" id="KW-1133">Transmembrane helix</keyword>
<feature type="transmembrane region" description="Helical" evidence="9">
    <location>
        <begin position="245"/>
        <end position="268"/>
    </location>
</feature>
<feature type="transmembrane region" description="Helical" evidence="9">
    <location>
        <begin position="117"/>
        <end position="137"/>
    </location>
</feature>
<dbReference type="InterPro" id="IPR018020">
    <property type="entry name" value="OHCU_decarboxylase"/>
</dbReference>
<comment type="caution">
    <text evidence="11">The sequence shown here is derived from an EMBL/GenBank/DDBJ whole genome shotgun (WGS) entry which is preliminary data.</text>
</comment>
<dbReference type="PANTHER" id="PTHR42810:SF4">
    <property type="entry name" value="URIC ACID TRANSPORTER UACT"/>
    <property type="match status" value="1"/>
</dbReference>
<evidence type="ECO:0000256" key="4">
    <source>
        <dbReference type="ARBA" id="ARBA00022475"/>
    </source>
</evidence>
<dbReference type="AlphaFoldDB" id="W9GH90"/>
<evidence type="ECO:0000256" key="9">
    <source>
        <dbReference type="SAM" id="Phobius"/>
    </source>
</evidence>
<feature type="transmembrane region" description="Helical" evidence="9">
    <location>
        <begin position="184"/>
        <end position="201"/>
    </location>
</feature>
<dbReference type="GO" id="GO:0006144">
    <property type="term" value="P:purine nucleobase metabolic process"/>
    <property type="evidence" value="ECO:0007669"/>
    <property type="project" value="UniProtKB-KW"/>
</dbReference>
<evidence type="ECO:0000259" key="10">
    <source>
        <dbReference type="Pfam" id="PF09349"/>
    </source>
</evidence>
<evidence type="ECO:0000256" key="6">
    <source>
        <dbReference type="ARBA" id="ARBA00022692"/>
    </source>
</evidence>
<feature type="transmembrane region" description="Helical" evidence="9">
    <location>
        <begin position="360"/>
        <end position="377"/>
    </location>
</feature>
<dbReference type="InterPro" id="IPR006043">
    <property type="entry name" value="NCS2"/>
</dbReference>
<dbReference type="RefSeq" id="WP_034717526.1">
    <property type="nucleotide sequence ID" value="NZ_AWQS01000112.1"/>
</dbReference>
<sequence>MSAPPVDSAPARLRHPVDEVLPVPKLAIYGFQHVLAFYAGAVIVPILLAGAIGLTTEQLIHLINADLFTCGIASIIQSIGFWKVGVRLPLLQGVTFTAVSPMIAIGLAAGGGTEGLVVIYGAVIVSGLFTFLIAPYFSRLIRFFPPVVTGSVITIIGIALLPVAAADAAGGAGPTLNPSSGRNLAYAVGTLALIVVIQRVFRGFMATVAVLLGLVIGTLVAWVLGDAHFDNVATSNWVGVTTPFYFGWPKFSVAAIISMIVVMLITAVETTGDVFATGEIVEKRITRDDIGRALRADGLATTIGGILNSFPYTCFAENVGLVRLTRIKSRYVVAAAGVIMIILGLIPKAGAIVAGIPHPVLGGAALAMFATVAVVGIQTLTRVDFHDHRNVVIVATSLGLAMYVTAQPDIAKAVPSWAQIIFGSGITLGSITAIVLNAVFHHVGAHRGPAVAGSPGALIRLDEVNAMSRERFVDTFGSLFQGLTWVVEAAYEHRPFDDTGDLRRAFQDALFAGTREEQSALLSSYPQLGATSVATAQPDDVSFRDQSALGLTRLDEKDHDELADLTTRYEERFGFPLILSVRDRDSFAQVLRQGWARLENSPAQERAAALVEAARIAGYRFDDLVADTNPVHAARSGMGTLGSQT</sequence>
<proteinExistence type="inferred from homology"/>
<feature type="transmembrane region" description="Helical" evidence="9">
    <location>
        <begin position="389"/>
        <end position="406"/>
    </location>
</feature>
<dbReference type="Gene3D" id="1.10.3330.10">
    <property type="entry name" value="Oxo-4-hydroxy-4-carboxy-5-ureidoimidazoline decarboxylase"/>
    <property type="match status" value="1"/>
</dbReference>
<evidence type="ECO:0000256" key="7">
    <source>
        <dbReference type="ARBA" id="ARBA00022989"/>
    </source>
</evidence>
<protein>
    <submittedName>
        <fullName evidence="11">Xanthine permease</fullName>
    </submittedName>
</protein>
<name>W9GH90_9MICO</name>
<dbReference type="InterPro" id="IPR006042">
    <property type="entry name" value="Xan_ur_permease"/>
</dbReference>
<keyword evidence="8 9" id="KW-0472">Membrane</keyword>
<comment type="similarity">
    <text evidence="2">Belongs to the nucleobase:cation symporter-2 (NCS2) (TC 2.A.40) family.</text>
</comment>
<evidence type="ECO:0000313" key="12">
    <source>
        <dbReference type="Proteomes" id="UP000019494"/>
    </source>
</evidence>
<feature type="transmembrane region" description="Helical" evidence="9">
    <location>
        <begin position="89"/>
        <end position="111"/>
    </location>
</feature>
<dbReference type="InterPro" id="IPR017580">
    <property type="entry name" value="OHCU_decarboxylase-1"/>
</dbReference>
<feature type="transmembrane region" description="Helical" evidence="9">
    <location>
        <begin position="331"/>
        <end position="354"/>
    </location>
</feature>
<evidence type="ECO:0000256" key="8">
    <source>
        <dbReference type="ARBA" id="ARBA00023136"/>
    </source>
</evidence>
<dbReference type="NCBIfam" id="TIGR03164">
    <property type="entry name" value="UHCUDC"/>
    <property type="match status" value="1"/>
</dbReference>